<evidence type="ECO:0000313" key="3">
    <source>
        <dbReference type="Proteomes" id="UP000240883"/>
    </source>
</evidence>
<feature type="compositionally biased region" description="Basic and acidic residues" evidence="1">
    <location>
        <begin position="1"/>
        <end position="29"/>
    </location>
</feature>
<dbReference type="EMBL" id="KZ678133">
    <property type="protein sequence ID" value="PSN69232.1"/>
    <property type="molecule type" value="Genomic_DNA"/>
</dbReference>
<sequence>MAPRTKPSDDDWHNVADAKKRKQIQDRLAQRARRQRLREAKKDTKRKGPQSAATEKTGDDALPDDESQVLVAYQPPHPVSHDVTQLSQSIAKSAEIPSVDFTPIHTGTRAMFAAAMAGPAVTTLISQPVYPLNVYGALYLNGEILGLTCSAVIPSKSSPARPGTPPSLRPTQMQLMTIHAPWIDRIPFPKMRDSLISLSGILDEDEVLRDLALIPSFTITPGGASWDPRAWNIEKPFADKWGYLFL</sequence>
<dbReference type="InterPro" id="IPR021833">
    <property type="entry name" value="DUF3425"/>
</dbReference>
<organism evidence="2 3">
    <name type="scientific">Corynespora cassiicola Philippines</name>
    <dbReference type="NCBI Taxonomy" id="1448308"/>
    <lineage>
        <taxon>Eukaryota</taxon>
        <taxon>Fungi</taxon>
        <taxon>Dikarya</taxon>
        <taxon>Ascomycota</taxon>
        <taxon>Pezizomycotina</taxon>
        <taxon>Dothideomycetes</taxon>
        <taxon>Pleosporomycetidae</taxon>
        <taxon>Pleosporales</taxon>
        <taxon>Corynesporascaceae</taxon>
        <taxon>Corynespora</taxon>
    </lineage>
</organism>
<dbReference type="PANTHER" id="PTHR38116">
    <property type="entry name" value="CHROMOSOME 7, WHOLE GENOME SHOTGUN SEQUENCE"/>
    <property type="match status" value="1"/>
</dbReference>
<gene>
    <name evidence="2" type="ORF">BS50DRAFT_586569</name>
</gene>
<dbReference type="AlphaFoldDB" id="A0A2T2NUX0"/>
<dbReference type="Pfam" id="PF11905">
    <property type="entry name" value="DUF3425"/>
    <property type="match status" value="1"/>
</dbReference>
<name>A0A2T2NUX0_CORCC</name>
<dbReference type="OrthoDB" id="2245989at2759"/>
<proteinExistence type="predicted"/>
<dbReference type="STRING" id="1448308.A0A2T2NUX0"/>
<evidence type="ECO:0000313" key="2">
    <source>
        <dbReference type="EMBL" id="PSN69232.1"/>
    </source>
</evidence>
<protein>
    <recommendedName>
        <fullName evidence="4">BZIP domain-containing protein</fullName>
    </recommendedName>
</protein>
<dbReference type="Proteomes" id="UP000240883">
    <property type="component" value="Unassembled WGS sequence"/>
</dbReference>
<dbReference type="PANTHER" id="PTHR38116:SF5">
    <property type="entry name" value="BZIP DOMAIN-CONTAINING PROTEIN"/>
    <property type="match status" value="1"/>
</dbReference>
<keyword evidence="3" id="KW-1185">Reference proteome</keyword>
<accession>A0A2T2NUX0</accession>
<feature type="region of interest" description="Disordered" evidence="1">
    <location>
        <begin position="1"/>
        <end position="63"/>
    </location>
</feature>
<reference evidence="2 3" key="1">
    <citation type="journal article" date="2018" name="Front. Microbiol.">
        <title>Genome-Wide Analysis of Corynespora cassiicola Leaf Fall Disease Putative Effectors.</title>
        <authorList>
            <person name="Lopez D."/>
            <person name="Ribeiro S."/>
            <person name="Label P."/>
            <person name="Fumanal B."/>
            <person name="Venisse J.S."/>
            <person name="Kohler A."/>
            <person name="de Oliveira R.R."/>
            <person name="Labutti K."/>
            <person name="Lipzen A."/>
            <person name="Lail K."/>
            <person name="Bauer D."/>
            <person name="Ohm R.A."/>
            <person name="Barry K.W."/>
            <person name="Spatafora J."/>
            <person name="Grigoriev I.V."/>
            <person name="Martin F.M."/>
            <person name="Pujade-Renaud V."/>
        </authorList>
    </citation>
    <scope>NUCLEOTIDE SEQUENCE [LARGE SCALE GENOMIC DNA]</scope>
    <source>
        <strain evidence="2 3">Philippines</strain>
    </source>
</reference>
<evidence type="ECO:0000256" key="1">
    <source>
        <dbReference type="SAM" id="MobiDB-lite"/>
    </source>
</evidence>
<evidence type="ECO:0008006" key="4">
    <source>
        <dbReference type="Google" id="ProtNLM"/>
    </source>
</evidence>